<proteinExistence type="predicted"/>
<dbReference type="InterPro" id="IPR036236">
    <property type="entry name" value="Znf_C2H2_sf"/>
</dbReference>
<organism evidence="4 5">
    <name type="scientific">Aspergillus pseudodeflectus</name>
    <dbReference type="NCBI Taxonomy" id="176178"/>
    <lineage>
        <taxon>Eukaryota</taxon>
        <taxon>Fungi</taxon>
        <taxon>Dikarya</taxon>
        <taxon>Ascomycota</taxon>
        <taxon>Pezizomycotina</taxon>
        <taxon>Eurotiomycetes</taxon>
        <taxon>Eurotiomycetidae</taxon>
        <taxon>Eurotiales</taxon>
        <taxon>Aspergillaceae</taxon>
        <taxon>Aspergillus</taxon>
        <taxon>Aspergillus subgen. Nidulantes</taxon>
    </lineage>
</organism>
<feature type="domain" description="C2H2-type" evidence="3">
    <location>
        <begin position="181"/>
        <end position="212"/>
    </location>
</feature>
<dbReference type="InterPro" id="IPR013087">
    <property type="entry name" value="Znf_C2H2_type"/>
</dbReference>
<protein>
    <recommendedName>
        <fullName evidence="3">C2H2-type domain-containing protein</fullName>
    </recommendedName>
</protein>
<name>A0ABR4JTT4_9EURO</name>
<dbReference type="Gene3D" id="3.30.160.60">
    <property type="entry name" value="Classic Zinc Finger"/>
    <property type="match status" value="2"/>
</dbReference>
<reference evidence="4 5" key="1">
    <citation type="submission" date="2024-07" db="EMBL/GenBank/DDBJ databases">
        <title>Section-level genome sequencing and comparative genomics of Aspergillus sections Usti and Cavernicolus.</title>
        <authorList>
            <consortium name="Lawrence Berkeley National Laboratory"/>
            <person name="Nybo J.L."/>
            <person name="Vesth T.C."/>
            <person name="Theobald S."/>
            <person name="Frisvad J.C."/>
            <person name="Larsen T.O."/>
            <person name="Kjaerboelling I."/>
            <person name="Rothschild-Mancinelli K."/>
            <person name="Lyhne E.K."/>
            <person name="Kogle M.E."/>
            <person name="Barry K."/>
            <person name="Clum A."/>
            <person name="Na H."/>
            <person name="Ledsgaard L."/>
            <person name="Lin J."/>
            <person name="Lipzen A."/>
            <person name="Kuo A."/>
            <person name="Riley R."/>
            <person name="Mondo S."/>
            <person name="LaButti K."/>
            <person name="Haridas S."/>
            <person name="Pangalinan J."/>
            <person name="Salamov A.A."/>
            <person name="Simmons B.A."/>
            <person name="Magnuson J.K."/>
            <person name="Chen J."/>
            <person name="Drula E."/>
            <person name="Henrissat B."/>
            <person name="Wiebenga A."/>
            <person name="Lubbers R.J."/>
            <person name="Gomes A.C."/>
            <person name="Macurrencykelacurrency M.R."/>
            <person name="Stajich J."/>
            <person name="Grigoriev I.V."/>
            <person name="Mortensen U.H."/>
            <person name="De vries R.P."/>
            <person name="Baker S.E."/>
            <person name="Andersen M.R."/>
        </authorList>
    </citation>
    <scope>NUCLEOTIDE SEQUENCE [LARGE SCALE GENOMIC DNA]</scope>
    <source>
        <strain evidence="4 5">CBS 756.74</strain>
    </source>
</reference>
<dbReference type="EMBL" id="JBFXLR010000046">
    <property type="protein sequence ID" value="KAL2843453.1"/>
    <property type="molecule type" value="Genomic_DNA"/>
</dbReference>
<dbReference type="Pfam" id="PF00096">
    <property type="entry name" value="zf-C2H2"/>
    <property type="match status" value="1"/>
</dbReference>
<evidence type="ECO:0000259" key="3">
    <source>
        <dbReference type="PROSITE" id="PS50157"/>
    </source>
</evidence>
<dbReference type="Proteomes" id="UP001610444">
    <property type="component" value="Unassembled WGS sequence"/>
</dbReference>
<accession>A0ABR4JTT4</accession>
<evidence type="ECO:0000313" key="4">
    <source>
        <dbReference type="EMBL" id="KAL2843453.1"/>
    </source>
</evidence>
<feature type="transmembrane region" description="Helical" evidence="2">
    <location>
        <begin position="12"/>
        <end position="32"/>
    </location>
</feature>
<evidence type="ECO:0000313" key="5">
    <source>
        <dbReference type="Proteomes" id="UP001610444"/>
    </source>
</evidence>
<keyword evidence="1" id="KW-0863">Zinc-finger</keyword>
<dbReference type="PROSITE" id="PS50157">
    <property type="entry name" value="ZINC_FINGER_C2H2_2"/>
    <property type="match status" value="1"/>
</dbReference>
<keyword evidence="1" id="KW-0862">Zinc</keyword>
<comment type="caution">
    <text evidence="4">The sequence shown here is derived from an EMBL/GenBank/DDBJ whole genome shotgun (WGS) entry which is preliminary data.</text>
</comment>
<keyword evidence="2" id="KW-1133">Transmembrane helix</keyword>
<dbReference type="SMART" id="SM00355">
    <property type="entry name" value="ZnF_C2H2"/>
    <property type="match status" value="2"/>
</dbReference>
<sequence length="212" mass="23986">MIPCPVPATFHLMYIFTTLGGYLKLLMASSLLPASDMQHHFPFLHQPSLDNLNPGSLLSFPSACNPSMTFEPHTYFNGATSILSHATTDQFTLGRPTEIQDTPQPMLHPEWLFTTNTPIILPCDKQRTTTECHVQKPRSQARRSPASFKCKWEGCRSSTVFRRIGDLTRHIRTIHILPTAYQCPANHCGKAFGRKDHLKEHMKGCKRQVEEA</sequence>
<keyword evidence="1" id="KW-0479">Metal-binding</keyword>
<keyword evidence="2" id="KW-0472">Membrane</keyword>
<evidence type="ECO:0000256" key="1">
    <source>
        <dbReference type="PROSITE-ProRule" id="PRU00042"/>
    </source>
</evidence>
<dbReference type="SUPFAM" id="SSF57667">
    <property type="entry name" value="beta-beta-alpha zinc fingers"/>
    <property type="match status" value="1"/>
</dbReference>
<keyword evidence="5" id="KW-1185">Reference proteome</keyword>
<evidence type="ECO:0000256" key="2">
    <source>
        <dbReference type="SAM" id="Phobius"/>
    </source>
</evidence>
<dbReference type="GeneID" id="98156396"/>
<gene>
    <name evidence="4" type="ORF">BJX68DRAFT_243998</name>
</gene>
<dbReference type="RefSeq" id="XP_070895631.1">
    <property type="nucleotide sequence ID" value="XM_071041232.1"/>
</dbReference>
<keyword evidence="2" id="KW-0812">Transmembrane</keyword>